<keyword evidence="1" id="KW-0479">Metal-binding</keyword>
<dbReference type="Proteomes" id="UP000701801">
    <property type="component" value="Unassembled WGS sequence"/>
</dbReference>
<dbReference type="Pfam" id="PF01753">
    <property type="entry name" value="zf-MYND"/>
    <property type="match status" value="1"/>
</dbReference>
<evidence type="ECO:0000256" key="2">
    <source>
        <dbReference type="ARBA" id="ARBA00022771"/>
    </source>
</evidence>
<gene>
    <name evidence="5" type="ORF">HYALB_00006465</name>
</gene>
<dbReference type="InterPro" id="IPR002893">
    <property type="entry name" value="Znf_MYND"/>
</dbReference>
<keyword evidence="3" id="KW-0862">Zinc</keyword>
<organism evidence="5 6">
    <name type="scientific">Hymenoscyphus albidus</name>
    <dbReference type="NCBI Taxonomy" id="595503"/>
    <lineage>
        <taxon>Eukaryota</taxon>
        <taxon>Fungi</taxon>
        <taxon>Dikarya</taxon>
        <taxon>Ascomycota</taxon>
        <taxon>Pezizomycotina</taxon>
        <taxon>Leotiomycetes</taxon>
        <taxon>Helotiales</taxon>
        <taxon>Helotiaceae</taxon>
        <taxon>Hymenoscyphus</taxon>
    </lineage>
</organism>
<evidence type="ECO:0000259" key="4">
    <source>
        <dbReference type="Pfam" id="PF01753"/>
    </source>
</evidence>
<evidence type="ECO:0000256" key="1">
    <source>
        <dbReference type="ARBA" id="ARBA00022723"/>
    </source>
</evidence>
<dbReference type="OrthoDB" id="432970at2759"/>
<dbReference type="EMBL" id="CAJVRM010000069">
    <property type="protein sequence ID" value="CAG8973439.1"/>
    <property type="molecule type" value="Genomic_DNA"/>
</dbReference>
<comment type="caution">
    <text evidence="5">The sequence shown here is derived from an EMBL/GenBank/DDBJ whole genome shotgun (WGS) entry which is preliminary data.</text>
</comment>
<protein>
    <recommendedName>
        <fullName evidence="4">MYND-type domain-containing protein</fullName>
    </recommendedName>
</protein>
<accession>A0A9N9Q356</accession>
<name>A0A9N9Q356_9HELO</name>
<evidence type="ECO:0000256" key="3">
    <source>
        <dbReference type="ARBA" id="ARBA00022833"/>
    </source>
</evidence>
<keyword evidence="2" id="KW-0863">Zinc-finger</keyword>
<dbReference type="SUPFAM" id="SSF144232">
    <property type="entry name" value="HIT/MYND zinc finger-like"/>
    <property type="match status" value="1"/>
</dbReference>
<keyword evidence="6" id="KW-1185">Reference proteome</keyword>
<dbReference type="AlphaFoldDB" id="A0A9N9Q356"/>
<evidence type="ECO:0000313" key="5">
    <source>
        <dbReference type="EMBL" id="CAG8973439.1"/>
    </source>
</evidence>
<proteinExistence type="predicted"/>
<dbReference type="Gene3D" id="6.10.140.2220">
    <property type="match status" value="1"/>
</dbReference>
<dbReference type="GO" id="GO:0008270">
    <property type="term" value="F:zinc ion binding"/>
    <property type="evidence" value="ECO:0007669"/>
    <property type="project" value="UniProtKB-KW"/>
</dbReference>
<evidence type="ECO:0000313" key="6">
    <source>
        <dbReference type="Proteomes" id="UP000701801"/>
    </source>
</evidence>
<feature type="domain" description="MYND-type" evidence="4">
    <location>
        <begin position="21"/>
        <end position="60"/>
    </location>
</feature>
<sequence length="98" mass="10706">MDDAVMDEAEKPTAICDNGLCAKTAKADGGNLLVCGGCGWARYCSVVCQKLCRKRHKMVCINHHILSMEDDLWTVDGDLKGQPTFRSELAQGRFGTTV</sequence>
<reference evidence="5" key="1">
    <citation type="submission" date="2021-07" db="EMBL/GenBank/DDBJ databases">
        <authorList>
            <person name="Durling M."/>
        </authorList>
    </citation>
    <scope>NUCLEOTIDE SEQUENCE</scope>
</reference>